<dbReference type="EMBL" id="PTPX01000018">
    <property type="protein sequence ID" value="RAL18086.1"/>
    <property type="molecule type" value="Genomic_DNA"/>
</dbReference>
<dbReference type="Gene3D" id="3.40.50.11120">
    <property type="entry name" value="Sialyltransferase, N-terminal GT-B Rossman nucleotide-binding domain"/>
    <property type="match status" value="1"/>
</dbReference>
<protein>
    <recommendedName>
        <fullName evidence="3">Sialyltransferase PMO188</fullName>
    </recommendedName>
</protein>
<evidence type="ECO:0008006" key="3">
    <source>
        <dbReference type="Google" id="ProtNLM"/>
    </source>
</evidence>
<dbReference type="SUPFAM" id="SSF53756">
    <property type="entry name" value="UDP-Glycosyltransferase/glycogen phosphorylase"/>
    <property type="match status" value="1"/>
</dbReference>
<dbReference type="Gene3D" id="3.40.50.11110">
    <property type="entry name" value="Sialyltransferase, C-terminal GT-B Rossman nucleotide-binding domain"/>
    <property type="match status" value="1"/>
</dbReference>
<evidence type="ECO:0000313" key="1">
    <source>
        <dbReference type="EMBL" id="RAL18086.1"/>
    </source>
</evidence>
<reference evidence="2" key="1">
    <citation type="submission" date="2018-02" db="EMBL/GenBank/DDBJ databases">
        <title>Glaesserella australis sp. nov., isolated from the lungs of pigs.</title>
        <authorList>
            <person name="Turni C."/>
            <person name="Christensen H."/>
        </authorList>
    </citation>
    <scope>NUCLEOTIDE SEQUENCE [LARGE SCALE GENOMIC DNA]</scope>
    <source>
        <strain evidence="2">HS4635</strain>
    </source>
</reference>
<dbReference type="Pfam" id="PF11477">
    <property type="entry name" value="PM0188"/>
    <property type="match status" value="1"/>
</dbReference>
<dbReference type="InterPro" id="IPR043078">
    <property type="entry name" value="Sialyltransferase_N"/>
</dbReference>
<comment type="caution">
    <text evidence="1">The sequence shown here is derived from an EMBL/GenBank/DDBJ whole genome shotgun (WGS) entry which is preliminary data.</text>
</comment>
<keyword evidence="2" id="KW-1185">Reference proteome</keyword>
<sequence>MNKEEYQKVEIYLDFATIPTLNYFFHFIENYQDKDTIRLFGLGRFKIPDSVIEQYPAGKIYFAKSEIDAQHEFKQLCFGVLKNIDQKMVLNLHVNLTHSFVILASLLDILFSLEERKCHSICLHLYDDGAEGPRQLYTLSQRSDLEELVAFHKNQMANLLHAGKATISVLGVFRYLWQEIFTTHYHLLDTKVLDLASLAPLKSEMINYHKMSFNHFHKFNQEQKRLFLTLLDLDTKYENQIIDLFKNNKTFVFTGTTMFDCDSNLLNFLENAHTQIIENMIYPEGKYYHQYDDYIFLYKGHPHAKELNKRILEKFNKLINIPEHLPFEVLYLLGLNPTKIGGFFSTSYFQVESDRIADVFFLSSSDPEKNKKYYVFSEQYDLMKVLLALDYVKEEQCHLINFNIK</sequence>
<dbReference type="RefSeq" id="WP_111750599.1">
    <property type="nucleotide sequence ID" value="NZ_PTPX01000018.1"/>
</dbReference>
<evidence type="ECO:0000313" key="2">
    <source>
        <dbReference type="Proteomes" id="UP000248689"/>
    </source>
</evidence>
<dbReference type="SMR" id="A0A328BV32"/>
<accession>A0A328BV32</accession>
<name>A0A328BV32_9PAST</name>
<proteinExistence type="predicted"/>
<dbReference type="Proteomes" id="UP000248689">
    <property type="component" value="Unassembled WGS sequence"/>
</dbReference>
<dbReference type="AlphaFoldDB" id="A0A328BV32"/>
<organism evidence="1 2">
    <name type="scientific">Glaesserella australis</name>
    <dbReference type="NCBI Taxonomy" id="2094024"/>
    <lineage>
        <taxon>Bacteria</taxon>
        <taxon>Pseudomonadati</taxon>
        <taxon>Pseudomonadota</taxon>
        <taxon>Gammaproteobacteria</taxon>
        <taxon>Pasteurellales</taxon>
        <taxon>Pasteurellaceae</taxon>
        <taxon>Glaesserella</taxon>
    </lineage>
</organism>
<dbReference type="OrthoDB" id="5668724at2"/>
<gene>
    <name evidence="1" type="ORF">C5N92_09385</name>
</gene>
<dbReference type="InterPro" id="IPR021574">
    <property type="entry name" value="PM0188"/>
</dbReference>